<evidence type="ECO:0000256" key="1">
    <source>
        <dbReference type="ARBA" id="ARBA00004141"/>
    </source>
</evidence>
<dbReference type="PANTHER" id="PTHR11266:SF17">
    <property type="entry name" value="PROTEIN MPV17"/>
    <property type="match status" value="1"/>
</dbReference>
<evidence type="ECO:0000256" key="6">
    <source>
        <dbReference type="RuleBase" id="RU363053"/>
    </source>
</evidence>
<comment type="subcellular location">
    <subcellularLocation>
        <location evidence="1">Membrane</location>
        <topology evidence="1">Multi-pass membrane protein</topology>
    </subcellularLocation>
</comment>
<dbReference type="Pfam" id="PF04117">
    <property type="entry name" value="Mpv17_PMP22"/>
    <property type="match status" value="1"/>
</dbReference>
<dbReference type="PANTHER" id="PTHR11266">
    <property type="entry name" value="PEROXISOMAL MEMBRANE PROTEIN 2, PXMP2 MPV17"/>
    <property type="match status" value="1"/>
</dbReference>
<evidence type="ECO:0000256" key="3">
    <source>
        <dbReference type="ARBA" id="ARBA00022692"/>
    </source>
</evidence>
<evidence type="ECO:0000256" key="2">
    <source>
        <dbReference type="ARBA" id="ARBA00006824"/>
    </source>
</evidence>
<reference evidence="7" key="1">
    <citation type="journal article" date="2023" name="PhytoFront">
        <title>Draft Genome Resources of Seven Strains of Tilletia horrida, Causal Agent of Kernel Smut of Rice.</title>
        <authorList>
            <person name="Khanal S."/>
            <person name="Antony Babu S."/>
            <person name="Zhou X.G."/>
        </authorList>
    </citation>
    <scope>NUCLEOTIDE SEQUENCE</scope>
    <source>
        <strain evidence="7">TX3</strain>
    </source>
</reference>
<organism evidence="7 8">
    <name type="scientific">Tilletia horrida</name>
    <dbReference type="NCBI Taxonomy" id="155126"/>
    <lineage>
        <taxon>Eukaryota</taxon>
        <taxon>Fungi</taxon>
        <taxon>Dikarya</taxon>
        <taxon>Basidiomycota</taxon>
        <taxon>Ustilaginomycotina</taxon>
        <taxon>Exobasidiomycetes</taxon>
        <taxon>Tilletiales</taxon>
        <taxon>Tilletiaceae</taxon>
        <taxon>Tilletia</taxon>
    </lineage>
</organism>
<proteinExistence type="inferred from homology"/>
<dbReference type="GO" id="GO:0005739">
    <property type="term" value="C:mitochondrion"/>
    <property type="evidence" value="ECO:0007669"/>
    <property type="project" value="TreeGrafter"/>
</dbReference>
<gene>
    <name evidence="7" type="primary">SYM1</name>
    <name evidence="7" type="ORF">OC842_001930</name>
</gene>
<keyword evidence="8" id="KW-1185">Reference proteome</keyword>
<accession>A0AAN6GE44</accession>
<dbReference type="Proteomes" id="UP001176521">
    <property type="component" value="Unassembled WGS sequence"/>
</dbReference>
<sequence>MAAAGAGNSGKSFFMRFVNATQATFPRKCASAAFLFASGDVIAQQVIEKRGTKHDVWRTSRLAIYGGVLFAPIIIQWFKVLERIQFQSRAATIGAKVAADQLIAAPNIVVLFFGTTTLMAGGSIEDVKQKLRESWWPTVKANWAVWGPVQTVNMGFIPVDQRLLFVNVIALFWNTYLAGLAAGKQPAQSEIKHEVSDELRRLEKEGKRELVALRKEGEQDWDKLKSKVGNAVKA</sequence>
<name>A0AAN6GE44_9BASI</name>
<feature type="transmembrane region" description="Helical" evidence="6">
    <location>
        <begin position="62"/>
        <end position="81"/>
    </location>
</feature>
<evidence type="ECO:0000256" key="5">
    <source>
        <dbReference type="ARBA" id="ARBA00023136"/>
    </source>
</evidence>
<comment type="caution">
    <text evidence="7">The sequence shown here is derived from an EMBL/GenBank/DDBJ whole genome shotgun (WGS) entry which is preliminary data.</text>
</comment>
<protein>
    <submittedName>
        <fullName evidence="7">Protein required for ethanol metabolism</fullName>
    </submittedName>
</protein>
<evidence type="ECO:0000313" key="7">
    <source>
        <dbReference type="EMBL" id="KAK0536571.1"/>
    </source>
</evidence>
<dbReference type="EMBL" id="JAPDMQ010000074">
    <property type="protein sequence ID" value="KAK0536571.1"/>
    <property type="molecule type" value="Genomic_DNA"/>
</dbReference>
<dbReference type="GO" id="GO:0016020">
    <property type="term" value="C:membrane"/>
    <property type="evidence" value="ECO:0007669"/>
    <property type="project" value="UniProtKB-SubCell"/>
</dbReference>
<comment type="similarity">
    <text evidence="2 6">Belongs to the peroxisomal membrane protein PXMP2/4 family.</text>
</comment>
<evidence type="ECO:0000256" key="4">
    <source>
        <dbReference type="ARBA" id="ARBA00022989"/>
    </source>
</evidence>
<evidence type="ECO:0000313" key="8">
    <source>
        <dbReference type="Proteomes" id="UP001176521"/>
    </source>
</evidence>
<dbReference type="InterPro" id="IPR007248">
    <property type="entry name" value="Mpv17_PMP22"/>
</dbReference>
<keyword evidence="4 6" id="KW-1133">Transmembrane helix</keyword>
<keyword evidence="5 6" id="KW-0472">Membrane</keyword>
<feature type="transmembrane region" description="Helical" evidence="6">
    <location>
        <begin position="163"/>
        <end position="183"/>
    </location>
</feature>
<keyword evidence="3 6" id="KW-0812">Transmembrane</keyword>
<dbReference type="AlphaFoldDB" id="A0AAN6GE44"/>
<feature type="transmembrane region" description="Helical" evidence="6">
    <location>
        <begin position="102"/>
        <end position="124"/>
    </location>
</feature>